<protein>
    <submittedName>
        <fullName evidence="1">Uncharacterized protein</fullName>
    </submittedName>
</protein>
<sequence length="122" mass="13617">MSPQCSVAWEDDGMTGLIEEGDLEKPFIWLRRDVGVYSEPGSRESLRKQQVVSGDSLKPLFPLSIKHADDGVRILHNALYDNELLSEGFTGPLVLDENVNYYGSLADQGPVTDVKEVYDYLP</sequence>
<reference evidence="1 2" key="1">
    <citation type="journal article" date="2023" name="Nucleic Acids Res.">
        <title>The hologenome of Daphnia magna reveals possible DNA methylation and microbiome-mediated evolution of the host genome.</title>
        <authorList>
            <person name="Chaturvedi A."/>
            <person name="Li X."/>
            <person name="Dhandapani V."/>
            <person name="Marshall H."/>
            <person name="Kissane S."/>
            <person name="Cuenca-Cambronero M."/>
            <person name="Asole G."/>
            <person name="Calvet F."/>
            <person name="Ruiz-Romero M."/>
            <person name="Marangio P."/>
            <person name="Guigo R."/>
            <person name="Rago D."/>
            <person name="Mirbahai L."/>
            <person name="Eastwood N."/>
            <person name="Colbourne J.K."/>
            <person name="Zhou J."/>
            <person name="Mallon E."/>
            <person name="Orsini L."/>
        </authorList>
    </citation>
    <scope>NUCLEOTIDE SEQUENCE [LARGE SCALE GENOMIC DNA]</scope>
    <source>
        <strain evidence="1">LRV0_1</strain>
    </source>
</reference>
<dbReference type="Proteomes" id="UP001234178">
    <property type="component" value="Unassembled WGS sequence"/>
</dbReference>
<evidence type="ECO:0000313" key="2">
    <source>
        <dbReference type="Proteomes" id="UP001234178"/>
    </source>
</evidence>
<proteinExistence type="predicted"/>
<dbReference type="EMBL" id="JAOYFB010000036">
    <property type="protein sequence ID" value="KAK4021721.1"/>
    <property type="molecule type" value="Genomic_DNA"/>
</dbReference>
<comment type="caution">
    <text evidence="1">The sequence shown here is derived from an EMBL/GenBank/DDBJ whole genome shotgun (WGS) entry which is preliminary data.</text>
</comment>
<evidence type="ECO:0000313" key="1">
    <source>
        <dbReference type="EMBL" id="KAK4021721.1"/>
    </source>
</evidence>
<keyword evidence="2" id="KW-1185">Reference proteome</keyword>
<name>A0ABR0A9A1_9CRUS</name>
<gene>
    <name evidence="1" type="ORF">OUZ56_003630</name>
</gene>
<accession>A0ABR0A9A1</accession>
<organism evidence="1 2">
    <name type="scientific">Daphnia magna</name>
    <dbReference type="NCBI Taxonomy" id="35525"/>
    <lineage>
        <taxon>Eukaryota</taxon>
        <taxon>Metazoa</taxon>
        <taxon>Ecdysozoa</taxon>
        <taxon>Arthropoda</taxon>
        <taxon>Crustacea</taxon>
        <taxon>Branchiopoda</taxon>
        <taxon>Diplostraca</taxon>
        <taxon>Cladocera</taxon>
        <taxon>Anomopoda</taxon>
        <taxon>Daphniidae</taxon>
        <taxon>Daphnia</taxon>
    </lineage>
</organism>